<feature type="transmembrane region" description="Helical" evidence="1">
    <location>
        <begin position="47"/>
        <end position="66"/>
    </location>
</feature>
<protein>
    <recommendedName>
        <fullName evidence="4">SPW repeat-containing protein</fullName>
    </recommendedName>
</protein>
<evidence type="ECO:0000256" key="1">
    <source>
        <dbReference type="SAM" id="Phobius"/>
    </source>
</evidence>
<keyword evidence="3" id="KW-1185">Reference proteome</keyword>
<gene>
    <name evidence="2" type="ORF">F8M49_09065</name>
</gene>
<name>A0ABU3WNE7_9NOCA</name>
<keyword evidence="1" id="KW-0812">Transmembrane</keyword>
<dbReference type="EMBL" id="WBMO01000001">
    <property type="protein sequence ID" value="MDV2475510.1"/>
    <property type="molecule type" value="Genomic_DNA"/>
</dbReference>
<reference evidence="2 3" key="1">
    <citation type="submission" date="2019-10" db="EMBL/GenBank/DDBJ databases">
        <title>Draft Genome Assembly of Rhodococcus zopfii DSM44189.</title>
        <authorList>
            <person name="Sutton J.M."/>
            <person name="Akob D.M."/>
            <person name="Bushman T.J."/>
        </authorList>
    </citation>
    <scope>NUCLEOTIDE SEQUENCE [LARGE SCALE GENOMIC DNA]</scope>
    <source>
        <strain evidence="2 3">DSM 44189</strain>
    </source>
</reference>
<keyword evidence="1" id="KW-1133">Transmembrane helix</keyword>
<comment type="caution">
    <text evidence="2">The sequence shown here is derived from an EMBL/GenBank/DDBJ whole genome shotgun (WGS) entry which is preliminary data.</text>
</comment>
<evidence type="ECO:0000313" key="3">
    <source>
        <dbReference type="Proteomes" id="UP001275440"/>
    </source>
</evidence>
<sequence length="151" mass="15072">MGAADSGGAGRFRFGGGHTRIRRPGFGIAGLVVVIATALVDSPPWDSVQLIAVLGVFPLAAAFLIASCLPSEPAITVTALAAPAAILVPLSAEYGWTAYTPLPGERIGSTGLVSTVVTGTAIVALGAGISWVRGRPDGDRNGSESGGSTET</sequence>
<feature type="transmembrane region" description="Helical" evidence="1">
    <location>
        <begin position="21"/>
        <end position="41"/>
    </location>
</feature>
<evidence type="ECO:0008006" key="4">
    <source>
        <dbReference type="Google" id="ProtNLM"/>
    </source>
</evidence>
<organism evidence="2 3">
    <name type="scientific">Rhodococcus zopfii</name>
    <dbReference type="NCBI Taxonomy" id="43772"/>
    <lineage>
        <taxon>Bacteria</taxon>
        <taxon>Bacillati</taxon>
        <taxon>Actinomycetota</taxon>
        <taxon>Actinomycetes</taxon>
        <taxon>Mycobacteriales</taxon>
        <taxon>Nocardiaceae</taxon>
        <taxon>Rhodococcus</taxon>
    </lineage>
</organism>
<keyword evidence="1" id="KW-0472">Membrane</keyword>
<proteinExistence type="predicted"/>
<feature type="transmembrane region" description="Helical" evidence="1">
    <location>
        <begin position="112"/>
        <end position="132"/>
    </location>
</feature>
<dbReference type="Proteomes" id="UP001275440">
    <property type="component" value="Unassembled WGS sequence"/>
</dbReference>
<evidence type="ECO:0000313" key="2">
    <source>
        <dbReference type="EMBL" id="MDV2475510.1"/>
    </source>
</evidence>
<accession>A0ABU3WNE7</accession>
<feature type="transmembrane region" description="Helical" evidence="1">
    <location>
        <begin position="73"/>
        <end position="92"/>
    </location>
</feature>